<reference evidence="9 10" key="1">
    <citation type="journal article" date="2011" name="Proc. Natl. Acad. Sci. U.S.A.">
        <title>Evolutionary erosion of yeast sex chromosomes by mating-type switching accidents.</title>
        <authorList>
            <person name="Gordon J.L."/>
            <person name="Armisen D."/>
            <person name="Proux-Wera E."/>
            <person name="Oheigeartaigh S.S."/>
            <person name="Byrne K.P."/>
            <person name="Wolfe K.H."/>
        </authorList>
    </citation>
    <scope>NUCLEOTIDE SEQUENCE [LARGE SCALE GENOMIC DNA]</scope>
    <source>
        <strain evidence="10">ATCC 24235 / CBS 4417 / NBRC 1672 / NRRL Y-8282 / UCD 70-5</strain>
    </source>
</reference>
<evidence type="ECO:0000256" key="5">
    <source>
        <dbReference type="PIRSR" id="PIRSR601382-1"/>
    </source>
</evidence>
<dbReference type="InterPro" id="IPR036026">
    <property type="entry name" value="Seven-hairpin_glycosidases"/>
</dbReference>
<dbReference type="HOGENOM" id="CLU_003818_5_3_1"/>
<keyword evidence="3" id="KW-0256">Endoplasmic reticulum</keyword>
<feature type="active site" evidence="5">
    <location>
        <position position="287"/>
    </location>
</feature>
<evidence type="ECO:0000256" key="1">
    <source>
        <dbReference type="ARBA" id="ARBA00004240"/>
    </source>
</evidence>
<dbReference type="RefSeq" id="XP_003684131.1">
    <property type="nucleotide sequence ID" value="XM_003684083.1"/>
</dbReference>
<dbReference type="GO" id="GO:0005509">
    <property type="term" value="F:calcium ion binding"/>
    <property type="evidence" value="ECO:0007669"/>
    <property type="project" value="InterPro"/>
</dbReference>
<evidence type="ECO:0000256" key="3">
    <source>
        <dbReference type="ARBA" id="ARBA00022824"/>
    </source>
</evidence>
<feature type="signal peptide" evidence="8">
    <location>
        <begin position="1"/>
        <end position="24"/>
    </location>
</feature>
<evidence type="ECO:0000256" key="4">
    <source>
        <dbReference type="ARBA" id="ARBA00023180"/>
    </source>
</evidence>
<gene>
    <name evidence="9" type="primary">TPHA0B00250</name>
    <name evidence="9" type="ordered locus">TPHA_0B00250</name>
</gene>
<protein>
    <recommendedName>
        <fullName evidence="7">alpha-1,2-Mannosidase</fullName>
        <ecNumber evidence="7">3.2.1.-</ecNumber>
    </recommendedName>
</protein>
<proteinExistence type="inferred from homology"/>
<dbReference type="GO" id="GO:0097466">
    <property type="term" value="P:ubiquitin-dependent glycoprotein ERAD pathway"/>
    <property type="evidence" value="ECO:0007669"/>
    <property type="project" value="EnsemblFungi"/>
</dbReference>
<sequence>MVWYYTELYLVLIYFISLLDIATASDHSRGQDFAPYHFTDKELIYYRNEVKSLFYESLDNYLEIAYPFDELLPISCVAKKRNFDDPGDIITNDVLGNFTTTLIDALTTVAVFNDRDKFKELVNLVKETFPNGFAIDSTIQVFETTIRILGSLISAHLYATDPSKKVFLGDDYDGCLLDLAIDLGDRLLPAFLTNTGLPVPRINLLTGLNGLTMDLVQENNVAALGCPMFEFTMLSVLTNDAKYEIMTRYAFDKVWSLRSDLDLLPMSLNPQTLAVYTQISGIGASIDSIYEYALKGAILFDDQDLYEVWHDSYTALNINSKQDWLYANVHQYTSMLATPWIDSLSAFFPGLQVLNGDIEAATYQNLMSLKLWDTYGGIPERWNFQPDCPLQGLNNSELVDKVLPLEWYPLRPEFIESTYYLFRATNDPFYLNTGAHILKDLKTRFKQKCGLAGIQDIRTGEPQDRMESFVLSETLKYLFLLFDDKNEIHKTRDNIIFSTEAQPMWISTELKHRYSRNRYFNETIYVDHIRYVVDEDKRKLEKELKNSKNSKQFDLVKGIKRIYNEEAMSPAMQQIHDRFKYQISEYYKPGMCVISNFTQHKDRYQNKVMLSSNLLNNFSKLFEIENIYNETLIKPDYLKYYDQMEINDQFYKIWSSGKAISTPSSSTFSMDIVIDLPGKLRWNMLGNGDIQLDTMYGRRKIRLEKIYPNDLDTYGNYAEETVFSRLDRNDIRSERCIEVGNNTSVPYIYRATRINGIFLSESNNIYINKKAFISDEAHEGGAKFNLFDNFGLNKDHHLLLECIPIVNIFLE</sequence>
<dbReference type="GeneID" id="11535106"/>
<dbReference type="KEGG" id="tpf:TPHA_0B00250"/>
<accession>G8BQA0</accession>
<evidence type="ECO:0000256" key="7">
    <source>
        <dbReference type="RuleBase" id="RU361193"/>
    </source>
</evidence>
<dbReference type="GO" id="GO:0030246">
    <property type="term" value="F:carbohydrate binding"/>
    <property type="evidence" value="ECO:0007669"/>
    <property type="project" value="EnsemblFungi"/>
</dbReference>
<dbReference type="EMBL" id="HE612857">
    <property type="protein sequence ID" value="CCE61697.1"/>
    <property type="molecule type" value="Genomic_DNA"/>
</dbReference>
<organism evidence="9 10">
    <name type="scientific">Tetrapisispora phaffii (strain ATCC 24235 / CBS 4417 / NBRC 1672 / NRRL Y-8282 / UCD 70-5)</name>
    <name type="common">Yeast</name>
    <name type="synonym">Fabospora phaffii</name>
    <dbReference type="NCBI Taxonomy" id="1071381"/>
    <lineage>
        <taxon>Eukaryota</taxon>
        <taxon>Fungi</taxon>
        <taxon>Dikarya</taxon>
        <taxon>Ascomycota</taxon>
        <taxon>Saccharomycotina</taxon>
        <taxon>Saccharomycetes</taxon>
        <taxon>Saccharomycetales</taxon>
        <taxon>Saccharomycetaceae</taxon>
        <taxon>Tetrapisispora</taxon>
    </lineage>
</organism>
<dbReference type="EC" id="3.2.1.-" evidence="7"/>
<dbReference type="InterPro" id="IPR012341">
    <property type="entry name" value="6hp_glycosidase-like_sf"/>
</dbReference>
<keyword evidence="7" id="KW-0326">Glycosidase</keyword>
<dbReference type="InterPro" id="IPR044674">
    <property type="entry name" value="EDEM1/2/3"/>
</dbReference>
<keyword evidence="8" id="KW-0732">Signal</keyword>
<feature type="active site" description="Proton donor" evidence="5">
    <location>
        <position position="380"/>
    </location>
</feature>
<dbReference type="STRING" id="1071381.G8BQA0"/>
<dbReference type="GO" id="GO:0106055">
    <property type="term" value="C:mannosyl-oligosaccharide 1,2-alpha-mannosidase complex"/>
    <property type="evidence" value="ECO:0007669"/>
    <property type="project" value="EnsemblFungi"/>
</dbReference>
<dbReference type="OrthoDB" id="8118055at2759"/>
<dbReference type="Proteomes" id="UP000005666">
    <property type="component" value="Chromosome 2"/>
</dbReference>
<dbReference type="PANTHER" id="PTHR45679">
    <property type="entry name" value="ER DEGRADATION-ENHANCING ALPHA-MANNOSIDASE-LIKE PROTEIN 2"/>
    <property type="match status" value="1"/>
</dbReference>
<feature type="active site" evidence="5">
    <location>
        <position position="413"/>
    </location>
</feature>
<dbReference type="Gene3D" id="1.50.10.10">
    <property type="match status" value="1"/>
</dbReference>
<dbReference type="GO" id="GO:0005975">
    <property type="term" value="P:carbohydrate metabolic process"/>
    <property type="evidence" value="ECO:0007669"/>
    <property type="project" value="InterPro"/>
</dbReference>
<evidence type="ECO:0000256" key="6">
    <source>
        <dbReference type="PIRSR" id="PIRSR601382-2"/>
    </source>
</evidence>
<dbReference type="eggNOG" id="KOG2429">
    <property type="taxonomic scope" value="Eukaryota"/>
</dbReference>
<evidence type="ECO:0000313" key="10">
    <source>
        <dbReference type="Proteomes" id="UP000005666"/>
    </source>
</evidence>
<keyword evidence="4" id="KW-0325">Glycoprotein</keyword>
<feature type="binding site" evidence="6">
    <location>
        <position position="499"/>
    </location>
    <ligand>
        <name>Ca(2+)</name>
        <dbReference type="ChEBI" id="CHEBI:29108"/>
    </ligand>
</feature>
<dbReference type="GO" id="GO:0004571">
    <property type="term" value="F:mannosyl-oligosaccharide 1,2-alpha-mannosidase activity"/>
    <property type="evidence" value="ECO:0007669"/>
    <property type="project" value="EnsemblFungi"/>
</dbReference>
<dbReference type="Pfam" id="PF01532">
    <property type="entry name" value="Glyco_hydro_47"/>
    <property type="match status" value="1"/>
</dbReference>
<comment type="subcellular location">
    <subcellularLocation>
        <location evidence="1">Endoplasmic reticulum</location>
    </subcellularLocation>
</comment>
<dbReference type="GO" id="GO:1904380">
    <property type="term" value="P:endoplasmic reticulum mannose trimming"/>
    <property type="evidence" value="ECO:0007669"/>
    <property type="project" value="EnsemblFungi"/>
</dbReference>
<dbReference type="GO" id="GO:0044322">
    <property type="term" value="C:endoplasmic reticulum quality control compartment"/>
    <property type="evidence" value="ECO:0007669"/>
    <property type="project" value="GOC"/>
</dbReference>
<dbReference type="GO" id="GO:1900103">
    <property type="term" value="P:positive regulation of endoplasmic reticulum unfolded protein response"/>
    <property type="evidence" value="ECO:0007669"/>
    <property type="project" value="EnsemblFungi"/>
</dbReference>
<comment type="cofactor">
    <cofactor evidence="6">
        <name>Ca(2+)</name>
        <dbReference type="ChEBI" id="CHEBI:29108"/>
    </cofactor>
</comment>
<evidence type="ECO:0000256" key="2">
    <source>
        <dbReference type="ARBA" id="ARBA00007658"/>
    </source>
</evidence>
<dbReference type="OMA" id="EAHPMWL"/>
<dbReference type="AlphaFoldDB" id="G8BQA0"/>
<feature type="chain" id="PRO_5003508620" description="alpha-1,2-Mannosidase" evidence="8">
    <location>
        <begin position="25"/>
        <end position="811"/>
    </location>
</feature>
<keyword evidence="6" id="KW-0479">Metal-binding</keyword>
<comment type="similarity">
    <text evidence="2 7">Belongs to the glycosyl hydrolase 47 family.</text>
</comment>
<evidence type="ECO:0000313" key="9">
    <source>
        <dbReference type="EMBL" id="CCE61697.1"/>
    </source>
</evidence>
<keyword evidence="10" id="KW-1185">Reference proteome</keyword>
<dbReference type="GO" id="GO:0016020">
    <property type="term" value="C:membrane"/>
    <property type="evidence" value="ECO:0007669"/>
    <property type="project" value="InterPro"/>
</dbReference>
<name>G8BQA0_TETPH</name>
<feature type="active site" description="Proton donor" evidence="5">
    <location>
        <position position="143"/>
    </location>
</feature>
<dbReference type="PRINTS" id="PR00747">
    <property type="entry name" value="GLYHDRLASE47"/>
</dbReference>
<dbReference type="InterPro" id="IPR001382">
    <property type="entry name" value="Glyco_hydro_47"/>
</dbReference>
<evidence type="ECO:0000256" key="8">
    <source>
        <dbReference type="SAM" id="SignalP"/>
    </source>
</evidence>
<dbReference type="PANTHER" id="PTHR45679:SF5">
    <property type="entry name" value="ER DEGRADATION-ENHANCING ALPHA-MANNOSIDASE-LIKE PROTEIN 1"/>
    <property type="match status" value="1"/>
</dbReference>
<keyword evidence="6" id="KW-0106">Calcium</keyword>
<keyword evidence="7" id="KW-0378">Hydrolase</keyword>
<dbReference type="SUPFAM" id="SSF48225">
    <property type="entry name" value="Seven-hairpin glycosidases"/>
    <property type="match status" value="1"/>
</dbReference>